<dbReference type="Pfam" id="PF01594">
    <property type="entry name" value="AI-2E_transport"/>
    <property type="match status" value="1"/>
</dbReference>
<organism evidence="7 8">
    <name type="scientific">Metarhizobium album</name>
    <dbReference type="NCBI Taxonomy" id="2182425"/>
    <lineage>
        <taxon>Bacteria</taxon>
        <taxon>Pseudomonadati</taxon>
        <taxon>Pseudomonadota</taxon>
        <taxon>Alphaproteobacteria</taxon>
        <taxon>Hyphomicrobiales</taxon>
        <taxon>Rhizobiaceae</taxon>
        <taxon>Metarhizobium</taxon>
    </lineage>
</organism>
<feature type="transmembrane region" description="Helical" evidence="6">
    <location>
        <begin position="300"/>
        <end position="322"/>
    </location>
</feature>
<dbReference type="GO" id="GO:0055085">
    <property type="term" value="P:transmembrane transport"/>
    <property type="evidence" value="ECO:0007669"/>
    <property type="project" value="TreeGrafter"/>
</dbReference>
<feature type="transmembrane region" description="Helical" evidence="6">
    <location>
        <begin position="328"/>
        <end position="353"/>
    </location>
</feature>
<evidence type="ECO:0000256" key="6">
    <source>
        <dbReference type="SAM" id="Phobius"/>
    </source>
</evidence>
<comment type="similarity">
    <text evidence="2">Belongs to the autoinducer-2 exporter (AI-2E) (TC 2.A.86) family.</text>
</comment>
<evidence type="ECO:0000313" key="8">
    <source>
        <dbReference type="Proteomes" id="UP000245252"/>
    </source>
</evidence>
<dbReference type="PANTHER" id="PTHR21716">
    <property type="entry name" value="TRANSMEMBRANE PROTEIN"/>
    <property type="match status" value="1"/>
</dbReference>
<protein>
    <submittedName>
        <fullName evidence="7">AI-2E family transporter</fullName>
    </submittedName>
</protein>
<dbReference type="InterPro" id="IPR002549">
    <property type="entry name" value="AI-2E-like"/>
</dbReference>
<comment type="caution">
    <text evidence="7">The sequence shown here is derived from an EMBL/GenBank/DDBJ whole genome shotgun (WGS) entry which is preliminary data.</text>
</comment>
<evidence type="ECO:0000256" key="4">
    <source>
        <dbReference type="ARBA" id="ARBA00022989"/>
    </source>
</evidence>
<gene>
    <name evidence="7" type="ORF">DEM27_02860</name>
</gene>
<dbReference type="RefSeq" id="WP_109456659.1">
    <property type="nucleotide sequence ID" value="NZ_QFBC01000001.1"/>
</dbReference>
<feature type="transmembrane region" description="Helical" evidence="6">
    <location>
        <begin position="46"/>
        <end position="78"/>
    </location>
</feature>
<dbReference type="Proteomes" id="UP000245252">
    <property type="component" value="Unassembled WGS sequence"/>
</dbReference>
<proteinExistence type="inferred from homology"/>
<reference evidence="7 8" key="1">
    <citation type="submission" date="2018-05" db="EMBL/GenBank/DDBJ databases">
        <title>The draft genome of strain NS-104.</title>
        <authorList>
            <person name="Hang P."/>
            <person name="Jiang J."/>
        </authorList>
    </citation>
    <scope>NUCLEOTIDE SEQUENCE [LARGE SCALE GENOMIC DNA]</scope>
    <source>
        <strain evidence="7 8">NS-104</strain>
    </source>
</reference>
<evidence type="ECO:0000256" key="1">
    <source>
        <dbReference type="ARBA" id="ARBA00004141"/>
    </source>
</evidence>
<feature type="transmembrane region" description="Helical" evidence="6">
    <location>
        <begin position="261"/>
        <end position="288"/>
    </location>
</feature>
<dbReference type="OrthoDB" id="9799225at2"/>
<keyword evidence="4 6" id="KW-1133">Transmembrane helix</keyword>
<feature type="transmembrane region" description="Helical" evidence="6">
    <location>
        <begin position="90"/>
        <end position="111"/>
    </location>
</feature>
<evidence type="ECO:0000256" key="2">
    <source>
        <dbReference type="ARBA" id="ARBA00009773"/>
    </source>
</evidence>
<comment type="subcellular location">
    <subcellularLocation>
        <location evidence="1">Membrane</location>
        <topology evidence="1">Multi-pass membrane protein</topology>
    </subcellularLocation>
</comment>
<evidence type="ECO:0000256" key="5">
    <source>
        <dbReference type="ARBA" id="ARBA00023136"/>
    </source>
</evidence>
<dbReference type="PANTHER" id="PTHR21716:SF16">
    <property type="entry name" value="BLL1467 PROTEIN"/>
    <property type="match status" value="1"/>
</dbReference>
<dbReference type="AlphaFoldDB" id="A0A2U2DY66"/>
<dbReference type="EMBL" id="QFBC01000001">
    <property type="protein sequence ID" value="PWE58142.1"/>
    <property type="molecule type" value="Genomic_DNA"/>
</dbReference>
<keyword evidence="3 6" id="KW-0812">Transmembrane</keyword>
<feature type="transmembrane region" description="Helical" evidence="6">
    <location>
        <begin position="181"/>
        <end position="202"/>
    </location>
</feature>
<keyword evidence="8" id="KW-1185">Reference proteome</keyword>
<sequence>MAYQIDRPGHVQELAEIARSGTGDAPPQIQVHIAKDGLDLAVTWSIIGIFVLLSLAVVYIMAAVLMPITLAVVVGLILGFAADKLHKLGVSPLVSAVSLSGLFAAAVFFIVNALAEPMTRLAQEAPQMIERAIERVTPFLERFEWLHISRASFQSGSMPMDKLLENTGSVLQVVTGSLTPALVQAMIFFAALLLFLLGRLQLRKALIMTFRRREKRLTTIRILNAIEEALGFYFATASVIYAALGVIVTIIAWAGGLAMPALWGVFAFLSSFVPFLGFSLMTVALAAAGILTHDDLLTGLLPAIAFLIVHLVMENIVVPAIMGKRLEINPFIIFVAIIFWTWMWGAVGAMLALPLSLIAMTILYEVLPEDRPTPNLPG</sequence>
<dbReference type="GO" id="GO:0016020">
    <property type="term" value="C:membrane"/>
    <property type="evidence" value="ECO:0007669"/>
    <property type="project" value="UniProtKB-SubCell"/>
</dbReference>
<keyword evidence="5 6" id="KW-0472">Membrane</keyword>
<name>A0A2U2DY66_9HYPH</name>
<accession>A0A2U2DY66</accession>
<feature type="transmembrane region" description="Helical" evidence="6">
    <location>
        <begin position="230"/>
        <end position="255"/>
    </location>
</feature>
<evidence type="ECO:0000313" key="7">
    <source>
        <dbReference type="EMBL" id="PWE58142.1"/>
    </source>
</evidence>
<evidence type="ECO:0000256" key="3">
    <source>
        <dbReference type="ARBA" id="ARBA00022692"/>
    </source>
</evidence>